<keyword evidence="3" id="KW-1185">Reference proteome</keyword>
<organism evidence="2 3">
    <name type="scientific">Paramecium octaurelia</name>
    <dbReference type="NCBI Taxonomy" id="43137"/>
    <lineage>
        <taxon>Eukaryota</taxon>
        <taxon>Sar</taxon>
        <taxon>Alveolata</taxon>
        <taxon>Ciliophora</taxon>
        <taxon>Intramacronucleata</taxon>
        <taxon>Oligohymenophorea</taxon>
        <taxon>Peniculida</taxon>
        <taxon>Parameciidae</taxon>
        <taxon>Paramecium</taxon>
    </lineage>
</organism>
<evidence type="ECO:0008006" key="4">
    <source>
        <dbReference type="Google" id="ProtNLM"/>
    </source>
</evidence>
<evidence type="ECO:0000313" key="3">
    <source>
        <dbReference type="Proteomes" id="UP000683925"/>
    </source>
</evidence>
<dbReference type="EMBL" id="CAJJDP010000110">
    <property type="protein sequence ID" value="CAD8195771.1"/>
    <property type="molecule type" value="Genomic_DNA"/>
</dbReference>
<gene>
    <name evidence="2" type="ORF">POCTA_138.1.T1100031</name>
</gene>
<name>A0A8S1X3Z8_PAROT</name>
<evidence type="ECO:0000256" key="1">
    <source>
        <dbReference type="SAM" id="Coils"/>
    </source>
</evidence>
<comment type="caution">
    <text evidence="2">The sequence shown here is derived from an EMBL/GenBank/DDBJ whole genome shotgun (WGS) entry which is preliminary data.</text>
</comment>
<feature type="coiled-coil region" evidence="1">
    <location>
        <begin position="91"/>
        <end position="118"/>
    </location>
</feature>
<reference evidence="2" key="1">
    <citation type="submission" date="2021-01" db="EMBL/GenBank/DDBJ databases">
        <authorList>
            <consortium name="Genoscope - CEA"/>
            <person name="William W."/>
        </authorList>
    </citation>
    <scope>NUCLEOTIDE SEQUENCE</scope>
</reference>
<accession>A0A8S1X3Z8</accession>
<dbReference type="OrthoDB" id="302825at2759"/>
<dbReference type="Proteomes" id="UP000683925">
    <property type="component" value="Unassembled WGS sequence"/>
</dbReference>
<protein>
    <recommendedName>
        <fullName evidence="4">WD40-repeat-containing domain</fullName>
    </recommendedName>
</protein>
<dbReference type="AlphaFoldDB" id="A0A8S1X3Z8"/>
<dbReference type="OMA" id="WVPLCDP"/>
<keyword evidence="1" id="KW-0175">Coiled coil</keyword>
<proteinExistence type="predicted"/>
<feature type="coiled-coil region" evidence="1">
    <location>
        <begin position="153"/>
        <end position="180"/>
    </location>
</feature>
<sequence>MNIQCPLHNKLIIQIDIDVNTPLGERAVCIECPSNSRENIPRVLQKFKEINQQVVEEIRSQKYIQIESSKEIKKRVSNIQELFNMKMNEILQIIENENKSYLIKLIEKENELQVEEENQLTLSKLQNIAQMVVLSSNNMHKTSQFQKDIQQTIKSIELINQQLSKQVEQLQLDLKIQLNSLSDYLLTYTKNCVIVNTSVNNESLFKSQERCKLQIIHQLEQAYDTCVFNDKVLYLTNKNEEETDIYKMEVQGVLKKLQTLRNDVISLGMNQQQLFVRSASNNILIYQTDKSFVLKQIINGTKKDEGWSPCMVSIEKKQFLICAQPTPKIIIYIKEQENETWSEHSVLEDFFWPVQDLSCHQFTMNIVICTHNKDIFIWKQVTKQNQIKWVPLCDPIKKAHSDRIYSISWVKSDQFISGGLEIKNWKQNKSGDFINIQKLDKLHIVGRLFHLSIPNIVIVLEQDSCLEIWNIDDKDQLIMQDSIKGSYKILSVFQESSSIAVNNLHNQVLQILKFCY</sequence>
<evidence type="ECO:0000313" key="2">
    <source>
        <dbReference type="EMBL" id="CAD8195771.1"/>
    </source>
</evidence>